<dbReference type="OrthoDB" id="747944at2"/>
<organism evidence="1 2">
    <name type="scientific">Pedobacter steynii</name>
    <dbReference type="NCBI Taxonomy" id="430522"/>
    <lineage>
        <taxon>Bacteria</taxon>
        <taxon>Pseudomonadati</taxon>
        <taxon>Bacteroidota</taxon>
        <taxon>Sphingobacteriia</taxon>
        <taxon>Sphingobacteriales</taxon>
        <taxon>Sphingobacteriaceae</taxon>
        <taxon>Pedobacter</taxon>
    </lineage>
</organism>
<dbReference type="RefSeq" id="WP_074605882.1">
    <property type="nucleotide sequence ID" value="NZ_FNGY01000003.1"/>
</dbReference>
<keyword evidence="2" id="KW-1185">Reference proteome</keyword>
<dbReference type="InterPro" id="IPR046233">
    <property type="entry name" value="DUF6266"/>
</dbReference>
<proteinExistence type="predicted"/>
<reference evidence="2" key="1">
    <citation type="submission" date="2016-10" db="EMBL/GenBank/DDBJ databases">
        <authorList>
            <person name="Varghese N."/>
            <person name="Submissions S."/>
        </authorList>
    </citation>
    <scope>NUCLEOTIDE SEQUENCE [LARGE SCALE GENOMIC DNA]</scope>
    <source>
        <strain evidence="2">DSM 19110</strain>
    </source>
</reference>
<dbReference type="Proteomes" id="UP000183200">
    <property type="component" value="Unassembled WGS sequence"/>
</dbReference>
<dbReference type="EMBL" id="FNGY01000003">
    <property type="protein sequence ID" value="SDM21593.1"/>
    <property type="molecule type" value="Genomic_DNA"/>
</dbReference>
<gene>
    <name evidence="1" type="ORF">SAMN05421820_103218</name>
</gene>
<sequence length="275" mass="31134">MALSPYGPHGPLIGKVGKLVSYVLKGRVVTRSLGPKRTKHSKNQLANYQAMAVTMKLLSNMTSFINSSFEIEARGTIKNQHNLATSYNKKQALKGEYPDISVDYSKVVLSYGKLKIAENLKMVKTDTGLKISWDTTGGQANDMVMIMVHHPVDGESRDHLNACRRDVGTHFILLDKDRLEQQLEVYICFKSADGKQISNSVYLGNLNGETYSLEVQKEKEKYVVLKNRFDQVSAEYFRIMELRISASIDNKAFRNLEKEYEVLKEKLKYMPGKPG</sequence>
<evidence type="ECO:0000313" key="1">
    <source>
        <dbReference type="EMBL" id="SDM21593.1"/>
    </source>
</evidence>
<name>A0A1G9REE3_9SPHI</name>
<accession>A0A1G9REE3</accession>
<protein>
    <submittedName>
        <fullName evidence="1">Uncharacterized protein</fullName>
    </submittedName>
</protein>
<evidence type="ECO:0000313" key="2">
    <source>
        <dbReference type="Proteomes" id="UP000183200"/>
    </source>
</evidence>
<dbReference type="Pfam" id="PF19781">
    <property type="entry name" value="DUF6266"/>
    <property type="match status" value="1"/>
</dbReference>
<dbReference type="AlphaFoldDB" id="A0A1G9REE3"/>